<name>Q1N6J3_9GAMM</name>
<dbReference type="HOGENOM" id="CLU_2341110_0_0_6"/>
<sequence length="97" mass="11405">MINILVRLEVKDFECLNEFESFALKIMERYQGRLLSAFEIEETMEGKREEIHILEFPDEAHFKKYREDGELANKSELRNKAISKTTVSISTKLKSYG</sequence>
<dbReference type="RefSeq" id="WP_007017020.1">
    <property type="nucleotide sequence ID" value="NZ_CH724113.1"/>
</dbReference>
<dbReference type="OrthoDB" id="7066313at2"/>
<reference evidence="2 3" key="1">
    <citation type="submission" date="2006-03" db="EMBL/GenBank/DDBJ databases">
        <authorList>
            <person name="Pinhassi J."/>
            <person name="Pedros-Alio C."/>
            <person name="Ferriera S."/>
            <person name="Johnson J."/>
            <person name="Kravitz S."/>
            <person name="Halpern A."/>
            <person name="Remington K."/>
            <person name="Beeson K."/>
            <person name="Tran B."/>
            <person name="Rogers Y.-H."/>
            <person name="Friedman R."/>
            <person name="Venter J.C."/>
        </authorList>
    </citation>
    <scope>NUCLEOTIDE SEQUENCE [LARGE SCALE GENOMIC DNA]</scope>
    <source>
        <strain evidence="2 3">RED65</strain>
    </source>
</reference>
<accession>Q1N6J3</accession>
<comment type="caution">
    <text evidence="2">The sequence shown here is derived from an EMBL/GenBank/DDBJ whole genome shotgun (WGS) entry which is preliminary data.</text>
</comment>
<dbReference type="STRING" id="207949.RED65_09414"/>
<gene>
    <name evidence="2" type="ORF">RED65_09414</name>
</gene>
<proteinExistence type="predicted"/>
<protein>
    <recommendedName>
        <fullName evidence="1">DUF1330 domain-containing protein</fullName>
    </recommendedName>
</protein>
<dbReference type="Gene3D" id="3.30.70.100">
    <property type="match status" value="1"/>
</dbReference>
<dbReference type="Proteomes" id="UP000004263">
    <property type="component" value="Unassembled WGS sequence"/>
</dbReference>
<dbReference type="InterPro" id="IPR010753">
    <property type="entry name" value="DUF1330"/>
</dbReference>
<evidence type="ECO:0000313" key="3">
    <source>
        <dbReference type="Proteomes" id="UP000004263"/>
    </source>
</evidence>
<organism evidence="2 3">
    <name type="scientific">Bermanella marisrubri</name>
    <dbReference type="NCBI Taxonomy" id="207949"/>
    <lineage>
        <taxon>Bacteria</taxon>
        <taxon>Pseudomonadati</taxon>
        <taxon>Pseudomonadota</taxon>
        <taxon>Gammaproteobacteria</taxon>
        <taxon>Oceanospirillales</taxon>
        <taxon>Oceanospirillaceae</taxon>
        <taxon>Bermanella</taxon>
    </lineage>
</organism>
<dbReference type="EMBL" id="AAQH01000001">
    <property type="protein sequence ID" value="EAT13599.1"/>
    <property type="molecule type" value="Genomic_DNA"/>
</dbReference>
<dbReference type="AlphaFoldDB" id="Q1N6J3"/>
<dbReference type="SUPFAM" id="SSF54909">
    <property type="entry name" value="Dimeric alpha+beta barrel"/>
    <property type="match status" value="1"/>
</dbReference>
<keyword evidence="3" id="KW-1185">Reference proteome</keyword>
<feature type="domain" description="DUF1330" evidence="1">
    <location>
        <begin position="5"/>
        <end position="87"/>
    </location>
</feature>
<dbReference type="InterPro" id="IPR011008">
    <property type="entry name" value="Dimeric_a/b-barrel"/>
</dbReference>
<evidence type="ECO:0000313" key="2">
    <source>
        <dbReference type="EMBL" id="EAT13599.1"/>
    </source>
</evidence>
<evidence type="ECO:0000259" key="1">
    <source>
        <dbReference type="Pfam" id="PF07045"/>
    </source>
</evidence>
<dbReference type="Pfam" id="PF07045">
    <property type="entry name" value="DUF1330"/>
    <property type="match status" value="1"/>
</dbReference>